<feature type="non-terminal residue" evidence="4">
    <location>
        <position position="205"/>
    </location>
</feature>
<evidence type="ECO:0000313" key="4">
    <source>
        <dbReference type="EMBL" id="CAH3199108.1"/>
    </source>
</evidence>
<feature type="domain" description="SRCR" evidence="3">
    <location>
        <begin position="5"/>
        <end position="67"/>
    </location>
</feature>
<dbReference type="Pfam" id="PF00530">
    <property type="entry name" value="SRCR"/>
    <property type="match status" value="1"/>
</dbReference>
<dbReference type="Proteomes" id="UP001159427">
    <property type="component" value="Unassembled WGS sequence"/>
</dbReference>
<evidence type="ECO:0000256" key="1">
    <source>
        <dbReference type="ARBA" id="ARBA00023157"/>
    </source>
</evidence>
<proteinExistence type="predicted"/>
<dbReference type="PROSITE" id="PS00420">
    <property type="entry name" value="SRCR_1"/>
    <property type="match status" value="1"/>
</dbReference>
<sequence>SAYRIRLITANDDIGGGRIEVYHNGQWGTICDKSWSEQAAKVACRELGFKTALYPAKRAFFGEGSGPRSICNIQISVDNQNIVKVKESNFLGVIRKYHTLQINCVSFLDSPELEYLGCWIDNPNKRILSDLYSNRRGDINWYNIGETVLNCALDAANSSKDYNLFAVQYFGECWSEEGNPDYKMVRGSPEGCKLGMLSLKFSLNN</sequence>
<feature type="non-terminal residue" evidence="4">
    <location>
        <position position="1"/>
    </location>
</feature>
<dbReference type="PANTHER" id="PTHR48071">
    <property type="entry name" value="SRCR DOMAIN-CONTAINING PROTEIN"/>
    <property type="match status" value="1"/>
</dbReference>
<dbReference type="SMART" id="SM00202">
    <property type="entry name" value="SR"/>
    <property type="match status" value="1"/>
</dbReference>
<evidence type="ECO:0000259" key="3">
    <source>
        <dbReference type="PROSITE" id="PS50287"/>
    </source>
</evidence>
<protein>
    <recommendedName>
        <fullName evidence="3">SRCR domain-containing protein</fullName>
    </recommendedName>
</protein>
<comment type="caution">
    <text evidence="2">Lacks conserved residue(s) required for the propagation of feature annotation.</text>
</comment>
<gene>
    <name evidence="4" type="ORF">PEVE_00038480</name>
</gene>
<evidence type="ECO:0000313" key="5">
    <source>
        <dbReference type="Proteomes" id="UP001159427"/>
    </source>
</evidence>
<dbReference type="Gene3D" id="3.10.250.10">
    <property type="entry name" value="SRCR-like domain"/>
    <property type="match status" value="1"/>
</dbReference>
<accession>A0ABN8T4A8</accession>
<dbReference type="SUPFAM" id="SSF56487">
    <property type="entry name" value="SRCR-like"/>
    <property type="match status" value="1"/>
</dbReference>
<dbReference type="InterPro" id="IPR001190">
    <property type="entry name" value="SRCR"/>
</dbReference>
<dbReference type="InterPro" id="IPR036772">
    <property type="entry name" value="SRCR-like_dom_sf"/>
</dbReference>
<dbReference type="PANTHER" id="PTHR48071:SF18">
    <property type="entry name" value="DELETED IN MALIGNANT BRAIN TUMORS 1 PROTEIN-RELATED"/>
    <property type="match status" value="1"/>
</dbReference>
<name>A0ABN8T4A8_9CNID</name>
<keyword evidence="5" id="KW-1185">Reference proteome</keyword>
<evidence type="ECO:0000256" key="2">
    <source>
        <dbReference type="PROSITE-ProRule" id="PRU00196"/>
    </source>
</evidence>
<reference evidence="4 5" key="1">
    <citation type="submission" date="2022-05" db="EMBL/GenBank/DDBJ databases">
        <authorList>
            <consortium name="Genoscope - CEA"/>
            <person name="William W."/>
        </authorList>
    </citation>
    <scope>NUCLEOTIDE SEQUENCE [LARGE SCALE GENOMIC DNA]</scope>
</reference>
<organism evidence="4 5">
    <name type="scientific">Porites evermanni</name>
    <dbReference type="NCBI Taxonomy" id="104178"/>
    <lineage>
        <taxon>Eukaryota</taxon>
        <taxon>Metazoa</taxon>
        <taxon>Cnidaria</taxon>
        <taxon>Anthozoa</taxon>
        <taxon>Hexacorallia</taxon>
        <taxon>Scleractinia</taxon>
        <taxon>Fungiina</taxon>
        <taxon>Poritidae</taxon>
        <taxon>Porites</taxon>
    </lineage>
</organism>
<comment type="caution">
    <text evidence="4">The sequence shown here is derived from an EMBL/GenBank/DDBJ whole genome shotgun (WGS) entry which is preliminary data.</text>
</comment>
<dbReference type="PROSITE" id="PS50287">
    <property type="entry name" value="SRCR_2"/>
    <property type="match status" value="1"/>
</dbReference>
<keyword evidence="1" id="KW-1015">Disulfide bond</keyword>
<dbReference type="EMBL" id="CALNXI010006533">
    <property type="protein sequence ID" value="CAH3199108.1"/>
    <property type="molecule type" value="Genomic_DNA"/>
</dbReference>
<dbReference type="PRINTS" id="PR00258">
    <property type="entry name" value="SPERACTRCPTR"/>
</dbReference>